<dbReference type="HOGENOM" id="CLU_029381_1_0_1"/>
<dbReference type="Pfam" id="PF01212">
    <property type="entry name" value="Beta_elim_lyase"/>
    <property type="match status" value="1"/>
</dbReference>
<dbReference type="CDD" id="cd06502">
    <property type="entry name" value="TA_like"/>
    <property type="match status" value="1"/>
</dbReference>
<protein>
    <recommendedName>
        <fullName evidence="7">Aromatic amino acid beta-eliminating lyase/threonine aldolase domain-containing protein</fullName>
    </recommendedName>
</protein>
<dbReference type="GO" id="GO:0006567">
    <property type="term" value="P:L-threonine catabolic process"/>
    <property type="evidence" value="ECO:0007669"/>
    <property type="project" value="TreeGrafter"/>
</dbReference>
<comment type="similarity">
    <text evidence="2">Belongs to the threonine aldolase family.</text>
</comment>
<dbReference type="GO" id="GO:0006545">
    <property type="term" value="P:glycine biosynthetic process"/>
    <property type="evidence" value="ECO:0007669"/>
    <property type="project" value="TreeGrafter"/>
</dbReference>
<dbReference type="PANTHER" id="PTHR48097:SF9">
    <property type="entry name" value="L-THREONINE ALDOLASE"/>
    <property type="match status" value="1"/>
</dbReference>
<evidence type="ECO:0000256" key="6">
    <source>
        <dbReference type="SAM" id="MobiDB-lite"/>
    </source>
</evidence>
<accession>W7HSU3</accession>
<dbReference type="OrthoDB" id="10261951at2759"/>
<dbReference type="InterPro" id="IPR015421">
    <property type="entry name" value="PyrdxlP-dep_Trfase_major"/>
</dbReference>
<evidence type="ECO:0000256" key="4">
    <source>
        <dbReference type="ARBA" id="ARBA00023239"/>
    </source>
</evidence>
<dbReference type="Gene3D" id="3.40.640.10">
    <property type="entry name" value="Type I PLP-dependent aspartate aminotransferase-like (Major domain)"/>
    <property type="match status" value="1"/>
</dbReference>
<evidence type="ECO:0000256" key="2">
    <source>
        <dbReference type="ARBA" id="ARBA00006966"/>
    </source>
</evidence>
<name>W7HSU3_9PEZI</name>
<dbReference type="InterPro" id="IPR023603">
    <property type="entry name" value="Low_specificity_L-TA-like"/>
</dbReference>
<keyword evidence="4" id="KW-0456">Lyase</keyword>
<feature type="modified residue" description="N6-(pyridoxal phosphate)lysine" evidence="5">
    <location>
        <position position="215"/>
    </location>
</feature>
<dbReference type="NCBIfam" id="NF041359">
    <property type="entry name" value="GntG_guanitoxin"/>
    <property type="match status" value="1"/>
</dbReference>
<dbReference type="SUPFAM" id="SSF53383">
    <property type="entry name" value="PLP-dependent transferases"/>
    <property type="match status" value="1"/>
</dbReference>
<dbReference type="PANTHER" id="PTHR48097">
    <property type="entry name" value="L-THREONINE ALDOLASE-RELATED"/>
    <property type="match status" value="1"/>
</dbReference>
<dbReference type="GO" id="GO:0008732">
    <property type="term" value="F:L-allo-threonine aldolase activity"/>
    <property type="evidence" value="ECO:0007669"/>
    <property type="project" value="TreeGrafter"/>
</dbReference>
<evidence type="ECO:0000313" key="9">
    <source>
        <dbReference type="Proteomes" id="UP000024837"/>
    </source>
</evidence>
<dbReference type="InterPro" id="IPR015424">
    <property type="entry name" value="PyrdxlP-dep_Trfase"/>
</dbReference>
<evidence type="ECO:0000259" key="7">
    <source>
        <dbReference type="Pfam" id="PF01212"/>
    </source>
</evidence>
<comment type="cofactor">
    <cofactor evidence="1">
        <name>pyridoxal 5'-phosphate</name>
        <dbReference type="ChEBI" id="CHEBI:597326"/>
    </cofactor>
</comment>
<dbReference type="InterPro" id="IPR015422">
    <property type="entry name" value="PyrdxlP-dep_Trfase_small"/>
</dbReference>
<dbReference type="EMBL" id="KI966419">
    <property type="protein sequence ID" value="EWC46344.1"/>
    <property type="molecule type" value="Genomic_DNA"/>
</dbReference>
<dbReference type="Gene3D" id="3.90.1150.10">
    <property type="entry name" value="Aspartate Aminotransferase, domain 1"/>
    <property type="match status" value="1"/>
</dbReference>
<proteinExistence type="inferred from homology"/>
<feature type="domain" description="Aromatic amino acid beta-eliminating lyase/threonine aldolase" evidence="7">
    <location>
        <begin position="18"/>
        <end position="300"/>
    </location>
</feature>
<dbReference type="Proteomes" id="UP000024837">
    <property type="component" value="Unassembled WGS sequence"/>
</dbReference>
<gene>
    <name evidence="8" type="ORF">DRE_04515</name>
</gene>
<keyword evidence="9" id="KW-1185">Reference proteome</keyword>
<feature type="region of interest" description="Disordered" evidence="6">
    <location>
        <begin position="357"/>
        <end position="379"/>
    </location>
</feature>
<dbReference type="GO" id="GO:0005829">
    <property type="term" value="C:cytosol"/>
    <property type="evidence" value="ECO:0007669"/>
    <property type="project" value="TreeGrafter"/>
</dbReference>
<evidence type="ECO:0000256" key="5">
    <source>
        <dbReference type="PIRSR" id="PIRSR017617-1"/>
    </source>
</evidence>
<evidence type="ECO:0000256" key="1">
    <source>
        <dbReference type="ARBA" id="ARBA00001933"/>
    </source>
</evidence>
<dbReference type="InterPro" id="IPR001597">
    <property type="entry name" value="ArAA_b-elim_lyase/Thr_aldolase"/>
</dbReference>
<evidence type="ECO:0000313" key="8">
    <source>
        <dbReference type="EMBL" id="EWC46344.1"/>
    </source>
</evidence>
<evidence type="ECO:0000256" key="3">
    <source>
        <dbReference type="ARBA" id="ARBA00022898"/>
    </source>
</evidence>
<organism evidence="8 9">
    <name type="scientific">Drechslerella stenobrocha 248</name>
    <dbReference type="NCBI Taxonomy" id="1043628"/>
    <lineage>
        <taxon>Eukaryota</taxon>
        <taxon>Fungi</taxon>
        <taxon>Dikarya</taxon>
        <taxon>Ascomycota</taxon>
        <taxon>Pezizomycotina</taxon>
        <taxon>Orbiliomycetes</taxon>
        <taxon>Orbiliales</taxon>
        <taxon>Orbiliaceae</taxon>
        <taxon>Drechslerella</taxon>
    </lineage>
</organism>
<dbReference type="AlphaFoldDB" id="W7HSU3"/>
<keyword evidence="3" id="KW-0663">Pyridoxal phosphate</keyword>
<sequence length="379" mass="40877">MAAIHNVADGQQNPAAYDFRSDTVTTPTPSMLNSIMAIPTHGDDVFSEDPTTNALESFIANLTGKPAACFVLSGTMGNQLAVRAHLTQPPHSIVLDSRSHIFNYEAGGAAVLSQAQMLPVTPANGVHLTLEEVRANLVDSDDIHYAPTRLVCLENSLDGAIFPLPEIVRISDFVRKRGVKLHLDGARLWNVVAAGGGSLQEICEPFDSVSLCFSKGLGAPMGSILVGSDAFIKRVRHFRKMIGGGTRQCGVVTAPARTAVEEVFLGGKLARTHELAKRLEGVWAGYGGKLRVPCDTNMVWLDPDSVGVDPNEIEAEAKKAGLRWGFERVVIHHQICDDAITRLEGVFKQLVENARARGGVQSQRGRPAPGRYSRPDDDD</sequence>
<reference evidence="8 9" key="1">
    <citation type="submission" date="2013-05" db="EMBL/GenBank/DDBJ databases">
        <title>Drechslerella stenobrocha genome reveals carnivorous origination and mechanical trapping mechanism of predatory fungi.</title>
        <authorList>
            <person name="Liu X."/>
            <person name="Zhang W."/>
            <person name="Liu K."/>
        </authorList>
    </citation>
    <scope>NUCLEOTIDE SEQUENCE [LARGE SCALE GENOMIC DNA]</scope>
    <source>
        <strain evidence="8 9">248</strain>
    </source>
</reference>
<dbReference type="FunFam" id="3.40.640.10:FF:000030">
    <property type="entry name" value="Low-specificity L-threonine aldolase"/>
    <property type="match status" value="1"/>
</dbReference>
<dbReference type="PIRSF" id="PIRSF017617">
    <property type="entry name" value="Thr_aldolase"/>
    <property type="match status" value="1"/>
</dbReference>